<name>A0ABQ6PR53_9BACT</name>
<evidence type="ECO:0000256" key="8">
    <source>
        <dbReference type="PROSITE-ProRule" id="PRU00339"/>
    </source>
</evidence>
<keyword evidence="4" id="KW-0808">Transferase</keyword>
<comment type="catalytic activity">
    <reaction evidence="1">
        <text>ATP + protein L-histidine = ADP + protein N-phospho-L-histidine.</text>
        <dbReference type="EC" id="2.7.13.3"/>
    </reaction>
</comment>
<evidence type="ECO:0000256" key="1">
    <source>
        <dbReference type="ARBA" id="ARBA00000085"/>
    </source>
</evidence>
<evidence type="ECO:0000256" key="6">
    <source>
        <dbReference type="ARBA" id="ARBA00022777"/>
    </source>
</evidence>
<evidence type="ECO:0000313" key="13">
    <source>
        <dbReference type="Proteomes" id="UP001338309"/>
    </source>
</evidence>
<feature type="repeat" description="TPR" evidence="8">
    <location>
        <begin position="286"/>
        <end position="319"/>
    </location>
</feature>
<dbReference type="Pfam" id="PF13424">
    <property type="entry name" value="TPR_12"/>
    <property type="match status" value="1"/>
</dbReference>
<reference evidence="12 13" key="1">
    <citation type="submission" date="2023-08" db="EMBL/GenBank/DDBJ databases">
        <title>Draft genome sequence of Algoriphagus confluentis.</title>
        <authorList>
            <person name="Takatani N."/>
            <person name="Hosokawa M."/>
            <person name="Sawabe T."/>
        </authorList>
    </citation>
    <scope>NUCLEOTIDE SEQUENCE [LARGE SCALE GENOMIC DNA]</scope>
    <source>
        <strain evidence="12 13">NBRC 111222</strain>
    </source>
</reference>
<keyword evidence="9" id="KW-1133">Transmembrane helix</keyword>
<feature type="repeat" description="TPR" evidence="8">
    <location>
        <begin position="126"/>
        <end position="159"/>
    </location>
</feature>
<dbReference type="InterPro" id="IPR011990">
    <property type="entry name" value="TPR-like_helical_dom_sf"/>
</dbReference>
<protein>
    <recommendedName>
        <fullName evidence="2">histidine kinase</fullName>
        <ecNumber evidence="2">2.7.13.3</ecNumber>
    </recommendedName>
</protein>
<dbReference type="InterPro" id="IPR011495">
    <property type="entry name" value="Sig_transdc_His_kin_sub2_dim/P"/>
</dbReference>
<keyword evidence="8" id="KW-0802">TPR repeat</keyword>
<accession>A0ABQ6PR53</accession>
<keyword evidence="9" id="KW-0812">Transmembrane</keyword>
<dbReference type="Gene3D" id="1.25.40.10">
    <property type="entry name" value="Tetratricopeptide repeat domain"/>
    <property type="match status" value="3"/>
</dbReference>
<keyword evidence="7" id="KW-0067">ATP-binding</keyword>
<feature type="domain" description="Histidine kinase/HSP90-like ATPase" evidence="10">
    <location>
        <begin position="518"/>
        <end position="601"/>
    </location>
</feature>
<dbReference type="InterPro" id="IPR036890">
    <property type="entry name" value="HATPase_C_sf"/>
</dbReference>
<dbReference type="Pfam" id="PF02518">
    <property type="entry name" value="HATPase_c"/>
    <property type="match status" value="1"/>
</dbReference>
<evidence type="ECO:0000313" key="12">
    <source>
        <dbReference type="EMBL" id="GMQ30449.1"/>
    </source>
</evidence>
<dbReference type="SMART" id="SM00028">
    <property type="entry name" value="TPR"/>
    <property type="match status" value="5"/>
</dbReference>
<dbReference type="SUPFAM" id="SSF48452">
    <property type="entry name" value="TPR-like"/>
    <property type="match status" value="2"/>
</dbReference>
<dbReference type="SUPFAM" id="SSF55874">
    <property type="entry name" value="ATPase domain of HSP90 chaperone/DNA topoisomerase II/histidine kinase"/>
    <property type="match status" value="1"/>
</dbReference>
<evidence type="ECO:0000259" key="11">
    <source>
        <dbReference type="Pfam" id="PF07568"/>
    </source>
</evidence>
<evidence type="ECO:0000256" key="4">
    <source>
        <dbReference type="ARBA" id="ARBA00022679"/>
    </source>
</evidence>
<dbReference type="EMBL" id="BTPD01000010">
    <property type="protein sequence ID" value="GMQ30449.1"/>
    <property type="molecule type" value="Genomic_DNA"/>
</dbReference>
<evidence type="ECO:0000256" key="3">
    <source>
        <dbReference type="ARBA" id="ARBA00022553"/>
    </source>
</evidence>
<comment type="caution">
    <text evidence="12">The sequence shown here is derived from an EMBL/GenBank/DDBJ whole genome shotgun (WGS) entry which is preliminary data.</text>
</comment>
<organism evidence="12 13">
    <name type="scientific">Algoriphagus confluentis</name>
    <dbReference type="NCBI Taxonomy" id="1697556"/>
    <lineage>
        <taxon>Bacteria</taxon>
        <taxon>Pseudomonadati</taxon>
        <taxon>Bacteroidota</taxon>
        <taxon>Cytophagia</taxon>
        <taxon>Cytophagales</taxon>
        <taxon>Cyclobacteriaceae</taxon>
        <taxon>Algoriphagus</taxon>
    </lineage>
</organism>
<feature type="transmembrane region" description="Helical" evidence="9">
    <location>
        <begin position="365"/>
        <end position="384"/>
    </location>
</feature>
<dbReference type="EC" id="2.7.13.3" evidence="2"/>
<dbReference type="InterPro" id="IPR003594">
    <property type="entry name" value="HATPase_dom"/>
</dbReference>
<feature type="domain" description="Signal transduction histidine kinase subgroup 2 dimerisation and phosphoacceptor" evidence="11">
    <location>
        <begin position="416"/>
        <end position="491"/>
    </location>
</feature>
<evidence type="ECO:0000256" key="5">
    <source>
        <dbReference type="ARBA" id="ARBA00022741"/>
    </source>
</evidence>
<evidence type="ECO:0000256" key="2">
    <source>
        <dbReference type="ARBA" id="ARBA00012438"/>
    </source>
</evidence>
<keyword evidence="9" id="KW-0472">Membrane</keyword>
<dbReference type="Gene3D" id="3.30.565.10">
    <property type="entry name" value="Histidine kinase-like ATPase, C-terminal domain"/>
    <property type="match status" value="1"/>
</dbReference>
<dbReference type="Pfam" id="PF07568">
    <property type="entry name" value="HisKA_2"/>
    <property type="match status" value="1"/>
</dbReference>
<evidence type="ECO:0000256" key="9">
    <source>
        <dbReference type="SAM" id="Phobius"/>
    </source>
</evidence>
<dbReference type="PANTHER" id="PTHR41523:SF8">
    <property type="entry name" value="ETHYLENE RESPONSE SENSOR PROTEIN"/>
    <property type="match status" value="1"/>
</dbReference>
<dbReference type="InterPro" id="IPR019734">
    <property type="entry name" value="TPR_rpt"/>
</dbReference>
<dbReference type="PANTHER" id="PTHR41523">
    <property type="entry name" value="TWO-COMPONENT SYSTEM SENSOR PROTEIN"/>
    <property type="match status" value="1"/>
</dbReference>
<keyword evidence="5" id="KW-0547">Nucleotide-binding</keyword>
<keyword evidence="13" id="KW-1185">Reference proteome</keyword>
<evidence type="ECO:0000256" key="7">
    <source>
        <dbReference type="ARBA" id="ARBA00022840"/>
    </source>
</evidence>
<evidence type="ECO:0000259" key="10">
    <source>
        <dbReference type="Pfam" id="PF02518"/>
    </source>
</evidence>
<dbReference type="Proteomes" id="UP001338309">
    <property type="component" value="Unassembled WGS sequence"/>
</dbReference>
<sequence>MKMKSVFNLILFLLVLFYPKVGYAQSDSELILDLKQKLAQAEKDQEMVGLLNDLAWEYYYQDFDSALHYTDWALTKSIELEDTYWKSVSLEMKAILMELSGRYEEAISLYLQVIPLRQEVGGEGLENTFNNMAALFQNQQNYELSLVYFRKSLEIEQSRQNRAGIAACLINMGISYKNMNQLDTAEGLFREANKIAEAIQDSLLIVHSSLSLGDFFWKNTQGDSARFYYEKARKSGLASKDYNSVGVALQGLGTLEQEEGRLGPAMDYLNQAEDYLDRVKSFHGLSNVYFRKAQIFKDSGKPEQASQYFEKYINLNDSLRTMEILRLTADMEQKYESERKERQITELELQAAERELQVRANRARLSMLVVVTLLLLFLGGFFAYRYRTQRKNALILAEKNKAIQVALQDKEVLLREIHHRVKNNLQVVSSLLSIQGREIEDAKALEAVKESQNRVKSMALIHQYLYGEHDLKSINMKEYVTQLSQNLFDTYRLDRDLVELILNVEPIHLDVDTAVPVGIILNELITNSLKYAFPEGKSGQLEVIFMEKGRQLELQVKDDGIGNNASQNTGTNFGMKLIQAFQQKLGAEIIIENKNGYSVTCAIGKYRRIWLENIAS</sequence>
<proteinExistence type="predicted"/>
<keyword evidence="6" id="KW-0418">Kinase</keyword>
<dbReference type="Gene3D" id="3.30.450.20">
    <property type="entry name" value="PAS domain"/>
    <property type="match status" value="1"/>
</dbReference>
<dbReference type="Pfam" id="PF13181">
    <property type="entry name" value="TPR_8"/>
    <property type="match status" value="1"/>
</dbReference>
<gene>
    <name evidence="12" type="ORF">Aconfl_30920</name>
</gene>
<keyword evidence="3" id="KW-0597">Phosphoprotein</keyword>
<dbReference type="PROSITE" id="PS50005">
    <property type="entry name" value="TPR"/>
    <property type="match status" value="2"/>
</dbReference>